<organism evidence="1">
    <name type="scientific">Rhizophora mucronata</name>
    <name type="common">Asiatic mangrove</name>
    <dbReference type="NCBI Taxonomy" id="61149"/>
    <lineage>
        <taxon>Eukaryota</taxon>
        <taxon>Viridiplantae</taxon>
        <taxon>Streptophyta</taxon>
        <taxon>Embryophyta</taxon>
        <taxon>Tracheophyta</taxon>
        <taxon>Spermatophyta</taxon>
        <taxon>Magnoliopsida</taxon>
        <taxon>eudicotyledons</taxon>
        <taxon>Gunneridae</taxon>
        <taxon>Pentapetalae</taxon>
        <taxon>rosids</taxon>
        <taxon>fabids</taxon>
        <taxon>Malpighiales</taxon>
        <taxon>Rhizophoraceae</taxon>
        <taxon>Rhizophora</taxon>
    </lineage>
</organism>
<evidence type="ECO:0000313" key="1">
    <source>
        <dbReference type="EMBL" id="MBX70151.1"/>
    </source>
</evidence>
<protein>
    <submittedName>
        <fullName evidence="1">Uncharacterized protein</fullName>
    </submittedName>
</protein>
<reference evidence="1" key="1">
    <citation type="submission" date="2018-02" db="EMBL/GenBank/DDBJ databases">
        <title>Rhizophora mucronata_Transcriptome.</title>
        <authorList>
            <person name="Meera S.P."/>
            <person name="Sreeshan A."/>
            <person name="Augustine A."/>
        </authorList>
    </citation>
    <scope>NUCLEOTIDE SEQUENCE</scope>
    <source>
        <tissue evidence="1">Leaf</tissue>
    </source>
</reference>
<proteinExistence type="predicted"/>
<sequence>MFLLGYVDPGDRRMVFTLACLKFRNRGNTPFDSNVLSDILREGSL</sequence>
<dbReference type="AlphaFoldDB" id="A0A2P2QTC5"/>
<name>A0A2P2QTC5_RHIMU</name>
<dbReference type="EMBL" id="GGEC01089667">
    <property type="protein sequence ID" value="MBX70151.1"/>
    <property type="molecule type" value="Transcribed_RNA"/>
</dbReference>
<accession>A0A2P2QTC5</accession>